<feature type="transmembrane region" description="Helical" evidence="1">
    <location>
        <begin position="95"/>
        <end position="112"/>
    </location>
</feature>
<feature type="transmembrane region" description="Helical" evidence="1">
    <location>
        <begin position="174"/>
        <end position="199"/>
    </location>
</feature>
<keyword evidence="1" id="KW-0812">Transmembrane</keyword>
<keyword evidence="3" id="KW-1185">Reference proteome</keyword>
<evidence type="ECO:0000313" key="3">
    <source>
        <dbReference type="Proteomes" id="UP001589776"/>
    </source>
</evidence>
<name>A0ABV6DV34_9BACL</name>
<feature type="transmembrane region" description="Helical" evidence="1">
    <location>
        <begin position="211"/>
        <end position="229"/>
    </location>
</feature>
<organism evidence="2 3">
    <name type="scientific">Paenibacillus chartarius</name>
    <dbReference type="NCBI Taxonomy" id="747481"/>
    <lineage>
        <taxon>Bacteria</taxon>
        <taxon>Bacillati</taxon>
        <taxon>Bacillota</taxon>
        <taxon>Bacilli</taxon>
        <taxon>Bacillales</taxon>
        <taxon>Paenibacillaceae</taxon>
        <taxon>Paenibacillus</taxon>
    </lineage>
</organism>
<dbReference type="Proteomes" id="UP001589776">
    <property type="component" value="Unassembled WGS sequence"/>
</dbReference>
<reference evidence="2 3" key="1">
    <citation type="submission" date="2024-09" db="EMBL/GenBank/DDBJ databases">
        <authorList>
            <person name="Sun Q."/>
            <person name="Mori K."/>
        </authorList>
    </citation>
    <scope>NUCLEOTIDE SEQUENCE [LARGE SCALE GENOMIC DNA]</scope>
    <source>
        <strain evidence="2 3">CCM 7759</strain>
    </source>
</reference>
<gene>
    <name evidence="2" type="ORF">ACFFK0_29380</name>
</gene>
<proteinExistence type="predicted"/>
<keyword evidence="1" id="KW-0472">Membrane</keyword>
<dbReference type="EMBL" id="JBHLWN010000121">
    <property type="protein sequence ID" value="MFC0216515.1"/>
    <property type="molecule type" value="Genomic_DNA"/>
</dbReference>
<evidence type="ECO:0000256" key="1">
    <source>
        <dbReference type="SAM" id="Phobius"/>
    </source>
</evidence>
<feature type="transmembrane region" description="Helical" evidence="1">
    <location>
        <begin position="53"/>
        <end position="74"/>
    </location>
</feature>
<keyword evidence="1" id="KW-1133">Transmembrane helix</keyword>
<evidence type="ECO:0000313" key="2">
    <source>
        <dbReference type="EMBL" id="MFC0216515.1"/>
    </source>
</evidence>
<accession>A0ABV6DV34</accession>
<dbReference type="RefSeq" id="WP_377474776.1">
    <property type="nucleotide sequence ID" value="NZ_JBHLWN010000121.1"/>
</dbReference>
<sequence length="269" mass="31193">MKRQQENGNLNPRYPKLLLTGTSINYLRWNNVYMTVWWGLSFPGFGQWYQGRYFYGLVLIVWEFFINVMAHLNTAIYYTMAGRFKEAGDVLDQRWFLMYIAIYIFAVWDSYFTGVELNRRGAVAEHEPQSLKSFSLNSLSVDFLMFRDPRLGIIWSLLVPGAGHFWLQRKVLAVFFFVCWMMTVYMSGLPQGVLATFLGDAGGIGRAFDPQWFLFIPSLYMFACYDTYVSTCRLNELFMEEQEKYLTVSWGRASTGKIAFPKAKEGGGT</sequence>
<comment type="caution">
    <text evidence="2">The sequence shown here is derived from an EMBL/GenBank/DDBJ whole genome shotgun (WGS) entry which is preliminary data.</text>
</comment>
<feature type="transmembrane region" description="Helical" evidence="1">
    <location>
        <begin position="149"/>
        <end position="167"/>
    </location>
</feature>
<protein>
    <submittedName>
        <fullName evidence="2">Uncharacterized protein</fullName>
    </submittedName>
</protein>